<dbReference type="Proteomes" id="UP000662466">
    <property type="component" value="Unassembled WGS sequence"/>
</dbReference>
<dbReference type="InterPro" id="IPR005829">
    <property type="entry name" value="Sugar_transporter_CS"/>
</dbReference>
<evidence type="ECO:0000256" key="3">
    <source>
        <dbReference type="ARBA" id="ARBA00022448"/>
    </source>
</evidence>
<dbReference type="InterPro" id="IPR050814">
    <property type="entry name" value="Myo-inositol_Transporter"/>
</dbReference>
<feature type="transmembrane region" description="Helical" evidence="8">
    <location>
        <begin position="139"/>
        <end position="162"/>
    </location>
</feature>
<feature type="transmembrane region" description="Helical" evidence="8">
    <location>
        <begin position="419"/>
        <end position="440"/>
    </location>
</feature>
<dbReference type="SUPFAM" id="SSF53098">
    <property type="entry name" value="Ribonuclease H-like"/>
    <property type="match status" value="1"/>
</dbReference>
<feature type="transmembrane region" description="Helical" evidence="8">
    <location>
        <begin position="516"/>
        <end position="535"/>
    </location>
</feature>
<feature type="compositionally biased region" description="Basic and acidic residues" evidence="7">
    <location>
        <begin position="11"/>
        <end position="22"/>
    </location>
</feature>
<evidence type="ECO:0000256" key="4">
    <source>
        <dbReference type="ARBA" id="ARBA00022692"/>
    </source>
</evidence>
<sequence length="912" mass="100727">MPDFATNPDAHTSEGRESDGNHEFIPEAAERFHDNVPREEITRRVTELIMNAGLEDDKETFKRGAWLAHDPVRFYTSDASEDEKKSLLSEAVNRFRQPFAIWWVSIVNALAATVQGMDETVISGAQLYFLKYFGIEDNALLTGLVNASPYLMCATVGCWLAIPSNHFLGRRGTVFLWSLVSIGASAWQAVSTSWQSFLGSRLLLGVCIGANSATVAVYTAECAPASIRGGLVMMWQVFVSFGIMMGYIISAVFVHVHYPLNWRLMIGSQLVAPIFVIATVYFGPESPRYLVSRQRHAAAFQSLLRLRATKLQGARDLYYIVQSVKLEEDLRSGRTLFSDIRDVVQHPRVRYAALASWFIMFMQNFCGINAMTYYTGQVFVDTGATPVTAIYASIGAGALLFIGALPAIKYIDIWGRRPLLVWSLLLMGACTLWTGLSFLASDPKTRMIMVALGIYLYEATYAPGQGVVPFVYASEAFPLYMRTLGMSFSTATTWTFSFALTFAWPSQLNAMTSTGAFCWYSAWCFIGATLAYFFIPETRGKSLEELDMVFAVPISVHGANKLHQLRYWLGLSSDRPRDMEDIMRENNHIRNLARTVDGPPASSLWKEVITCVLPLLLYGMEAWYAGRLKPARHVSGGRPALVRAKVSWHVETLNKTIALAARGSPPTALEDAKLRFALRLQIVDTAHPLVRRIPPPMIVKGPQAGTQQRPKTKVQRLGTLLPSVPLPQLALPHFTPGCQEDPTGGLDKAAPMESFQAWLPTLPLTDVAVFSDGSERHVDGSRWVGYRYAVYCGGAQLLSSFGALNPQSHVFDAEAVGAFWLCIDSTSVIWGIRGDAPVSSQWAFHKVHEAMERHDICIEVKWSPGHMGIEGNEAADALADQGALSNPTAEGPDSLPTASGICSEYRQFQDAA</sequence>
<dbReference type="GO" id="GO:0003676">
    <property type="term" value="F:nucleic acid binding"/>
    <property type="evidence" value="ECO:0007669"/>
    <property type="project" value="InterPro"/>
</dbReference>
<dbReference type="PANTHER" id="PTHR48020:SF12">
    <property type="entry name" value="PROTON MYO-INOSITOL COTRANSPORTER"/>
    <property type="match status" value="1"/>
</dbReference>
<dbReference type="PROSITE" id="PS50879">
    <property type="entry name" value="RNASE_H_1"/>
    <property type="match status" value="1"/>
</dbReference>
<feature type="transmembrane region" description="Helical" evidence="8">
    <location>
        <begin position="174"/>
        <end position="190"/>
    </location>
</feature>
<dbReference type="InterPro" id="IPR036397">
    <property type="entry name" value="RNaseH_sf"/>
</dbReference>
<feature type="transmembrane region" description="Helical" evidence="8">
    <location>
        <begin position="262"/>
        <end position="283"/>
    </location>
</feature>
<keyword evidence="4 8" id="KW-0812">Transmembrane</keyword>
<evidence type="ECO:0000313" key="11">
    <source>
        <dbReference type="EMBL" id="KAF7171842.1"/>
    </source>
</evidence>
<dbReference type="SUPFAM" id="SSF103473">
    <property type="entry name" value="MFS general substrate transporter"/>
    <property type="match status" value="1"/>
</dbReference>
<evidence type="ECO:0008006" key="13">
    <source>
        <dbReference type="Google" id="ProtNLM"/>
    </source>
</evidence>
<feature type="transmembrane region" description="Helical" evidence="8">
    <location>
        <begin position="232"/>
        <end position="256"/>
    </location>
</feature>
<feature type="domain" description="Major facilitator superfamily (MFS) profile" evidence="9">
    <location>
        <begin position="104"/>
        <end position="539"/>
    </location>
</feature>
<dbReference type="InterPro" id="IPR005828">
    <property type="entry name" value="MFS_sugar_transport-like"/>
</dbReference>
<accession>A0A8H6QGJ0</accession>
<dbReference type="InterPro" id="IPR003663">
    <property type="entry name" value="Sugar/inositol_transpt"/>
</dbReference>
<evidence type="ECO:0000259" key="9">
    <source>
        <dbReference type="PROSITE" id="PS50850"/>
    </source>
</evidence>
<dbReference type="GO" id="GO:0022857">
    <property type="term" value="F:transmembrane transporter activity"/>
    <property type="evidence" value="ECO:0007669"/>
    <property type="project" value="InterPro"/>
</dbReference>
<name>A0A8H6QGJ0_9EURO</name>
<dbReference type="PRINTS" id="PR00171">
    <property type="entry name" value="SUGRTRNSPORT"/>
</dbReference>
<dbReference type="InterPro" id="IPR012337">
    <property type="entry name" value="RNaseH-like_sf"/>
</dbReference>
<keyword evidence="5 8" id="KW-1133">Transmembrane helix</keyword>
<dbReference type="PROSITE" id="PS00216">
    <property type="entry name" value="SUGAR_TRANSPORT_1"/>
    <property type="match status" value="1"/>
</dbReference>
<keyword evidence="6 8" id="KW-0472">Membrane</keyword>
<evidence type="ECO:0000256" key="5">
    <source>
        <dbReference type="ARBA" id="ARBA00022989"/>
    </source>
</evidence>
<keyword evidence="3" id="KW-0813">Transport</keyword>
<evidence type="ECO:0000259" key="10">
    <source>
        <dbReference type="PROSITE" id="PS50879"/>
    </source>
</evidence>
<feature type="region of interest" description="Disordered" evidence="7">
    <location>
        <begin position="1"/>
        <end position="22"/>
    </location>
</feature>
<evidence type="ECO:0000256" key="8">
    <source>
        <dbReference type="SAM" id="Phobius"/>
    </source>
</evidence>
<dbReference type="NCBIfam" id="TIGR00879">
    <property type="entry name" value="SP"/>
    <property type="match status" value="1"/>
</dbReference>
<dbReference type="InterPro" id="IPR002156">
    <property type="entry name" value="RNaseH_domain"/>
</dbReference>
<dbReference type="InterPro" id="IPR036259">
    <property type="entry name" value="MFS_trans_sf"/>
</dbReference>
<evidence type="ECO:0000313" key="12">
    <source>
        <dbReference type="Proteomes" id="UP000662466"/>
    </source>
</evidence>
<feature type="transmembrane region" description="Helical" evidence="8">
    <location>
        <begin position="484"/>
        <end position="504"/>
    </location>
</feature>
<feature type="transmembrane region" description="Helical" evidence="8">
    <location>
        <begin position="202"/>
        <end position="220"/>
    </location>
</feature>
<evidence type="ECO:0000256" key="7">
    <source>
        <dbReference type="SAM" id="MobiDB-lite"/>
    </source>
</evidence>
<dbReference type="Gene3D" id="3.30.420.10">
    <property type="entry name" value="Ribonuclease H-like superfamily/Ribonuclease H"/>
    <property type="match status" value="1"/>
</dbReference>
<feature type="transmembrane region" description="Helical" evidence="8">
    <location>
        <begin position="351"/>
        <end position="376"/>
    </location>
</feature>
<dbReference type="AlphaFoldDB" id="A0A8H6QGJ0"/>
<comment type="caution">
    <text evidence="11">The sequence shown here is derived from an EMBL/GenBank/DDBJ whole genome shotgun (WGS) entry which is preliminary data.</text>
</comment>
<protein>
    <recommendedName>
        <fullName evidence="13">Major facilitator superfamily (MFS) profile domain-containing protein</fullName>
    </recommendedName>
</protein>
<dbReference type="GO" id="GO:0015798">
    <property type="term" value="P:myo-inositol transport"/>
    <property type="evidence" value="ECO:0007669"/>
    <property type="project" value="UniProtKB-ARBA"/>
</dbReference>
<dbReference type="PANTHER" id="PTHR48020">
    <property type="entry name" value="PROTON MYO-INOSITOL COTRANSPORTER"/>
    <property type="match status" value="1"/>
</dbReference>
<dbReference type="GO" id="GO:0015791">
    <property type="term" value="P:polyol transmembrane transport"/>
    <property type="evidence" value="ECO:0007669"/>
    <property type="project" value="UniProtKB-ARBA"/>
</dbReference>
<gene>
    <name evidence="11" type="ORF">CNMCM6106_006180</name>
</gene>
<dbReference type="PROSITE" id="PS50850">
    <property type="entry name" value="MFS"/>
    <property type="match status" value="1"/>
</dbReference>
<evidence type="ECO:0000256" key="6">
    <source>
        <dbReference type="ARBA" id="ARBA00023136"/>
    </source>
</evidence>
<dbReference type="Gene3D" id="1.20.1250.20">
    <property type="entry name" value="MFS general substrate transporter like domains"/>
    <property type="match status" value="1"/>
</dbReference>
<feature type="transmembrane region" description="Helical" evidence="8">
    <location>
        <begin position="388"/>
        <end position="407"/>
    </location>
</feature>
<dbReference type="CDD" id="cd09276">
    <property type="entry name" value="Rnase_HI_RT_non_LTR"/>
    <property type="match status" value="1"/>
</dbReference>
<comment type="similarity">
    <text evidence="2">Belongs to the major facilitator superfamily. Sugar transporter (TC 2.A.1.1) family.</text>
</comment>
<dbReference type="GO" id="GO:0016020">
    <property type="term" value="C:membrane"/>
    <property type="evidence" value="ECO:0007669"/>
    <property type="project" value="UniProtKB-SubCell"/>
</dbReference>
<evidence type="ECO:0000256" key="1">
    <source>
        <dbReference type="ARBA" id="ARBA00004141"/>
    </source>
</evidence>
<reference evidence="11" key="1">
    <citation type="submission" date="2020-06" db="EMBL/GenBank/DDBJ databases">
        <title>Draft genome sequences of strains closely related to Aspergillus parafelis and Aspergillus hiratsukae.</title>
        <authorList>
            <person name="Dos Santos R.A.C."/>
            <person name="Rivero-Menendez O."/>
            <person name="Steenwyk J.L."/>
            <person name="Mead M.E."/>
            <person name="Goldman G.H."/>
            <person name="Alastruey-Izquierdo A."/>
            <person name="Rokas A."/>
        </authorList>
    </citation>
    <scope>NUCLEOTIDE SEQUENCE</scope>
    <source>
        <strain evidence="11">CNM-CM6106</strain>
    </source>
</reference>
<dbReference type="GO" id="GO:0004523">
    <property type="term" value="F:RNA-DNA hybrid ribonuclease activity"/>
    <property type="evidence" value="ECO:0007669"/>
    <property type="project" value="InterPro"/>
</dbReference>
<dbReference type="Pfam" id="PF00083">
    <property type="entry name" value="Sugar_tr"/>
    <property type="match status" value="1"/>
</dbReference>
<evidence type="ECO:0000256" key="2">
    <source>
        <dbReference type="ARBA" id="ARBA00010992"/>
    </source>
</evidence>
<proteinExistence type="inferred from homology"/>
<feature type="domain" description="RNase H type-1" evidence="10">
    <location>
        <begin position="763"/>
        <end position="884"/>
    </location>
</feature>
<dbReference type="PROSITE" id="PS00217">
    <property type="entry name" value="SUGAR_TRANSPORT_2"/>
    <property type="match status" value="1"/>
</dbReference>
<dbReference type="InterPro" id="IPR020846">
    <property type="entry name" value="MFS_dom"/>
</dbReference>
<organism evidence="11 12">
    <name type="scientific">Aspergillus hiratsukae</name>
    <dbReference type="NCBI Taxonomy" id="1194566"/>
    <lineage>
        <taxon>Eukaryota</taxon>
        <taxon>Fungi</taxon>
        <taxon>Dikarya</taxon>
        <taxon>Ascomycota</taxon>
        <taxon>Pezizomycotina</taxon>
        <taxon>Eurotiomycetes</taxon>
        <taxon>Eurotiomycetidae</taxon>
        <taxon>Eurotiales</taxon>
        <taxon>Aspergillaceae</taxon>
        <taxon>Aspergillus</taxon>
        <taxon>Aspergillus subgen. Fumigati</taxon>
    </lineage>
</organism>
<comment type="subcellular location">
    <subcellularLocation>
        <location evidence="1">Membrane</location>
        <topology evidence="1">Multi-pass membrane protein</topology>
    </subcellularLocation>
</comment>
<dbReference type="EMBL" id="JACBAF010001903">
    <property type="protein sequence ID" value="KAF7171842.1"/>
    <property type="molecule type" value="Genomic_DNA"/>
</dbReference>